<dbReference type="EMBL" id="JAQJAN010000023">
    <property type="protein sequence ID" value="KAJ5703304.1"/>
    <property type="molecule type" value="Genomic_DNA"/>
</dbReference>
<dbReference type="AlphaFoldDB" id="A0AAD6HAB9"/>
<dbReference type="Pfam" id="PF24137">
    <property type="entry name" value="DA_N"/>
    <property type="match status" value="1"/>
</dbReference>
<evidence type="ECO:0000313" key="5">
    <source>
        <dbReference type="Proteomes" id="UP001215712"/>
    </source>
</evidence>
<dbReference type="SUPFAM" id="SSF159245">
    <property type="entry name" value="AttH-like"/>
    <property type="match status" value="1"/>
</dbReference>
<organism evidence="4 5">
    <name type="scientific">Penicillium malachiteum</name>
    <dbReference type="NCBI Taxonomy" id="1324776"/>
    <lineage>
        <taxon>Eukaryota</taxon>
        <taxon>Fungi</taxon>
        <taxon>Dikarya</taxon>
        <taxon>Ascomycota</taxon>
        <taxon>Pezizomycotina</taxon>
        <taxon>Eurotiomycetes</taxon>
        <taxon>Eurotiomycetidae</taxon>
        <taxon>Eurotiales</taxon>
        <taxon>Aspergillaceae</taxon>
        <taxon>Penicillium</taxon>
    </lineage>
</organism>
<dbReference type="InterPro" id="IPR023374">
    <property type="entry name" value="AttH-like_dom_sf"/>
</dbReference>
<dbReference type="Pfam" id="PF25581">
    <property type="entry name" value="AsqO_C"/>
    <property type="match status" value="1"/>
</dbReference>
<feature type="chain" id="PRO_5042016186" evidence="1">
    <location>
        <begin position="28"/>
        <end position="431"/>
    </location>
</feature>
<gene>
    <name evidence="4" type="ORF">N7493_011693</name>
</gene>
<dbReference type="Gene3D" id="2.40.370.10">
    <property type="entry name" value="AttH-like domain"/>
    <property type="match status" value="1"/>
</dbReference>
<sequence>MTMHILPLSRLILLGIILAIFIHQISAIPPASFSTRFKPHAKFNTHNTGSSKFKQRTSSDTSGISSCKYEIPSPLQNGSTQIHKSIETPNKALSTKSLLPLDGPQSSKINSSSFDWWYYDAVSSTDATESVTVTLFASSATACPWLDASESSVLIAYIWISFANGSSFEGYVPATLATVSGGGLIGVASMGNWEGTGFSWVSIGDDFSDYEVIVDSDEMGIYGTLKLTTNLVPHLPCGISSYVTTLEIEEDFGWANLIPDANATVDMSVKGTSLQFQGRGYHDKNWSNKPFISSIDSWYWGHGELDGYSIVWFSGFSASNATLGSTYVPKDGTVLVSICDTTKTIVRPTVTGSAANYPPVAGDTPDGFTVEIELAENEWLRLNVSIVNEVAGDGEYYLRWTGNLTGTVEDGDTVRELKSGVAFFEQFALVE</sequence>
<protein>
    <submittedName>
        <fullName evidence="4">Uncharacterized protein</fullName>
    </submittedName>
</protein>
<keyword evidence="5" id="KW-1185">Reference proteome</keyword>
<name>A0AAD6HAB9_9EURO</name>
<evidence type="ECO:0000313" key="4">
    <source>
        <dbReference type="EMBL" id="KAJ5703304.1"/>
    </source>
</evidence>
<feature type="domain" description="Diels-Alderase N-terminal" evidence="2">
    <location>
        <begin position="107"/>
        <end position="286"/>
    </location>
</feature>
<dbReference type="InterPro" id="IPR056402">
    <property type="entry name" value="DA_N"/>
</dbReference>
<dbReference type="InterPro" id="IPR057722">
    <property type="entry name" value="AsqO/PenF-like_C"/>
</dbReference>
<evidence type="ECO:0000259" key="2">
    <source>
        <dbReference type="Pfam" id="PF24137"/>
    </source>
</evidence>
<feature type="signal peptide" evidence="1">
    <location>
        <begin position="1"/>
        <end position="27"/>
    </location>
</feature>
<feature type="domain" description="AsqO/PenF-like C-terminal" evidence="3">
    <location>
        <begin position="293"/>
        <end position="428"/>
    </location>
</feature>
<accession>A0AAD6HAB9</accession>
<keyword evidence="1" id="KW-0732">Signal</keyword>
<evidence type="ECO:0000259" key="3">
    <source>
        <dbReference type="Pfam" id="PF25581"/>
    </source>
</evidence>
<dbReference type="Proteomes" id="UP001215712">
    <property type="component" value="Unassembled WGS sequence"/>
</dbReference>
<evidence type="ECO:0000256" key="1">
    <source>
        <dbReference type="SAM" id="SignalP"/>
    </source>
</evidence>
<proteinExistence type="predicted"/>
<reference evidence="4" key="1">
    <citation type="journal article" date="2023" name="IMA Fungus">
        <title>Comparative genomic study of the Penicillium genus elucidates a diverse pangenome and 15 lateral gene transfer events.</title>
        <authorList>
            <person name="Petersen C."/>
            <person name="Sorensen T."/>
            <person name="Nielsen M.R."/>
            <person name="Sondergaard T.E."/>
            <person name="Sorensen J.L."/>
            <person name="Fitzpatrick D.A."/>
            <person name="Frisvad J.C."/>
            <person name="Nielsen K.L."/>
        </authorList>
    </citation>
    <scope>NUCLEOTIDE SEQUENCE</scope>
    <source>
        <strain evidence="4">IBT 17514</strain>
    </source>
</reference>
<reference evidence="4" key="2">
    <citation type="submission" date="2023-01" db="EMBL/GenBank/DDBJ databases">
        <authorList>
            <person name="Petersen C."/>
        </authorList>
    </citation>
    <scope>NUCLEOTIDE SEQUENCE</scope>
    <source>
        <strain evidence="4">IBT 17514</strain>
    </source>
</reference>
<comment type="caution">
    <text evidence="4">The sequence shown here is derived from an EMBL/GenBank/DDBJ whole genome shotgun (WGS) entry which is preliminary data.</text>
</comment>